<gene>
    <name evidence="1" type="ORF">V2H41_03700</name>
</gene>
<reference evidence="1 2" key="1">
    <citation type="submission" date="2024-01" db="EMBL/GenBank/DDBJ databases">
        <title>Niabella digestum sp. nov., isolated from waste digestion system.</title>
        <authorList>
            <person name="Zhang L."/>
        </authorList>
    </citation>
    <scope>NUCLEOTIDE SEQUENCE [LARGE SCALE GENOMIC DNA]</scope>
    <source>
        <strain evidence="1 2">A18</strain>
    </source>
</reference>
<accession>A0ABU7REF2</accession>
<evidence type="ECO:0000313" key="1">
    <source>
        <dbReference type="EMBL" id="MEE6186369.1"/>
    </source>
</evidence>
<comment type="caution">
    <text evidence="1">The sequence shown here is derived from an EMBL/GenBank/DDBJ whole genome shotgun (WGS) entry which is preliminary data.</text>
</comment>
<dbReference type="EMBL" id="JAZGLY010000002">
    <property type="protein sequence ID" value="MEE6186369.1"/>
    <property type="molecule type" value="Genomic_DNA"/>
</dbReference>
<proteinExistence type="predicted"/>
<dbReference type="PANTHER" id="PTHR38477">
    <property type="entry name" value="HYPOTHETICAL EXPORTED PROTEIN"/>
    <property type="match status" value="1"/>
</dbReference>
<dbReference type="Pfam" id="PF13645">
    <property type="entry name" value="YkuD_2"/>
    <property type="match status" value="1"/>
</dbReference>
<dbReference type="RefSeq" id="WP_330973778.1">
    <property type="nucleotide sequence ID" value="NZ_JAZGLY010000002.1"/>
</dbReference>
<sequence>MRLSKLLLFIGLSVFVIAMVSWTITSIASEKNNSIGTVSAPASNEKTEGDAVQLMYDSLELDEKGLSRDAFHYAIYGFKKLQEKGQLQNDSILTVVDFDQPSYKKRMYVIDVRNLKILFHTLVAHGKNTGKEIAQFFSNRKESHQSSLGFYLTDVTYYGSKGYSLKLKGLEKGVNDNAMRRAIVVHGAPYVSESYIDEQGYIGRSLGCPAVPAELSKPIIQTIKNGSCFFVYNKKYRPSAPFRPEAEPA</sequence>
<evidence type="ECO:0000313" key="2">
    <source>
        <dbReference type="Proteomes" id="UP001357452"/>
    </source>
</evidence>
<keyword evidence="2" id="KW-1185">Reference proteome</keyword>
<protein>
    <submittedName>
        <fullName evidence="1">Murein L,D-transpeptidase catalytic domain family protein</fullName>
    </submittedName>
</protein>
<dbReference type="PANTHER" id="PTHR38477:SF1">
    <property type="entry name" value="MUREIN L,D-TRANSPEPTIDASE CATALYTIC DOMAIN FAMILY PROTEIN"/>
    <property type="match status" value="1"/>
</dbReference>
<organism evidence="1 2">
    <name type="scientific">Niabella digestorum</name>
    <dbReference type="NCBI Taxonomy" id="3117701"/>
    <lineage>
        <taxon>Bacteria</taxon>
        <taxon>Pseudomonadati</taxon>
        <taxon>Bacteroidota</taxon>
        <taxon>Chitinophagia</taxon>
        <taxon>Chitinophagales</taxon>
        <taxon>Chitinophagaceae</taxon>
        <taxon>Niabella</taxon>
    </lineage>
</organism>
<name>A0ABU7REF2_9BACT</name>
<dbReference type="InterPro" id="IPR032676">
    <property type="entry name" value="YkuD_2"/>
</dbReference>
<dbReference type="Proteomes" id="UP001357452">
    <property type="component" value="Unassembled WGS sequence"/>
</dbReference>